<dbReference type="HAMAP" id="MF_01692">
    <property type="entry name" value="DapEL"/>
    <property type="match status" value="1"/>
</dbReference>
<feature type="binding site" evidence="6">
    <location>
        <position position="152"/>
    </location>
    <ligand>
        <name>Mn(2+)</name>
        <dbReference type="ChEBI" id="CHEBI:29035"/>
        <label>2</label>
    </ligand>
</feature>
<evidence type="ECO:0000256" key="2">
    <source>
        <dbReference type="ARBA" id="ARBA00022801"/>
    </source>
</evidence>
<dbReference type="InterPro" id="IPR036264">
    <property type="entry name" value="Bact_exopeptidase_dim_dom"/>
</dbReference>
<evidence type="ECO:0000256" key="3">
    <source>
        <dbReference type="ARBA" id="ARBA00022915"/>
    </source>
</evidence>
<evidence type="ECO:0000256" key="6">
    <source>
        <dbReference type="PIRSR" id="PIRSR005962-1"/>
    </source>
</evidence>
<evidence type="ECO:0000313" key="8">
    <source>
        <dbReference type="EMBL" id="MBA4544453.1"/>
    </source>
</evidence>
<keyword evidence="6" id="KW-0464">Manganese</keyword>
<comment type="function">
    <text evidence="5">Catalyzes the conversion of N-acetyl-diaminopimelate to diaminopimelate and acetate.</text>
</comment>
<dbReference type="GO" id="GO:0046872">
    <property type="term" value="F:metal ion binding"/>
    <property type="evidence" value="ECO:0007669"/>
    <property type="project" value="UniProtKB-KW"/>
</dbReference>
<dbReference type="InterPro" id="IPR017439">
    <property type="entry name" value="Amidohydrolase"/>
</dbReference>
<feature type="binding site" evidence="6">
    <location>
        <position position="94"/>
    </location>
    <ligand>
        <name>Mn(2+)</name>
        <dbReference type="ChEBI" id="CHEBI:29035"/>
        <label>2</label>
    </ligand>
</feature>
<dbReference type="EC" id="3.5.1.47" evidence="5"/>
<keyword evidence="2 5" id="KW-0378">Hydrolase</keyword>
<dbReference type="NCBIfam" id="TIGR01891">
    <property type="entry name" value="amidohydrolases"/>
    <property type="match status" value="1"/>
</dbReference>
<dbReference type="PANTHER" id="PTHR11014">
    <property type="entry name" value="PEPTIDASE M20 FAMILY MEMBER"/>
    <property type="match status" value="1"/>
</dbReference>
<comment type="pathway">
    <text evidence="5">Amino-acid biosynthesis; L-lysine biosynthesis via DAP pathway; LL-2,6-diaminopimelate from (S)-tetrahydrodipicolinate (acetylase route): step 3/3.</text>
</comment>
<comment type="caution">
    <text evidence="8">The sequence shown here is derived from an EMBL/GenBank/DDBJ whole genome shotgun (WGS) entry which is preliminary data.</text>
</comment>
<feature type="binding site" evidence="6">
    <location>
        <position position="126"/>
    </location>
    <ligand>
        <name>Mn(2+)</name>
        <dbReference type="ChEBI" id="CHEBI:29035"/>
        <label>2</label>
    </ligand>
</feature>
<dbReference type="Gene3D" id="3.40.630.10">
    <property type="entry name" value="Zn peptidases"/>
    <property type="match status" value="1"/>
</dbReference>
<dbReference type="GO" id="GO:0019877">
    <property type="term" value="P:diaminopimelate biosynthetic process"/>
    <property type="evidence" value="ECO:0007669"/>
    <property type="project" value="UniProtKB-UniRule"/>
</dbReference>
<dbReference type="RefSeq" id="WP_033099549.1">
    <property type="nucleotide sequence ID" value="NZ_JACEIP010000041.1"/>
</dbReference>
<keyword evidence="9" id="KW-1185">Reference proteome</keyword>
<sequence>MTDRFIELRRQLHQIPEPGFCEVKTQQFILDYLSSLPPRLQIKTWRTGVLVRIPGQNPKRCIGYRADMDGLPITEQTSYPFRSKHEGYMHACGHDMHMAIALGLITHFCEHPVDDDLLFIFQPAEEGPGGAFPMLKSKEFSDWKPDLILALHIAPEYPVGTIATRPGILFANTSELFIDLCGTSGHAARPHLANDMAVAAAELTLQLQTIVSRNLNPLDAGVVTIGKIEAGTKQNIIAGHARLEGTIRTLSTEAMETVKQRIQALVRGIETGFDCKATIDCGANYCQVYNHPELTQSFLQWAQNHTRFHVVECSETMAGEDFGYFLQEIPGFMFWLGVETPYGLHHPQIEPDERAIAVAIETVSGYLKHLSQNDKAFPAG</sequence>
<evidence type="ECO:0000259" key="7">
    <source>
        <dbReference type="Pfam" id="PF07687"/>
    </source>
</evidence>
<dbReference type="SUPFAM" id="SSF53187">
    <property type="entry name" value="Zn-dependent exopeptidases"/>
    <property type="match status" value="1"/>
</dbReference>
<accession>A0A7W2AK14</accession>
<dbReference type="FunFam" id="3.30.70.360:FF:000001">
    <property type="entry name" value="N-acetyldiaminopimelate deacetylase"/>
    <property type="match status" value="1"/>
</dbReference>
<dbReference type="GO" id="GO:0009089">
    <property type="term" value="P:lysine biosynthetic process via diaminopimelate"/>
    <property type="evidence" value="ECO:0007669"/>
    <property type="project" value="UniProtKB-UniRule"/>
</dbReference>
<dbReference type="OrthoDB" id="9776731at2"/>
<dbReference type="InterPro" id="IPR011650">
    <property type="entry name" value="Peptidase_M20_dimer"/>
</dbReference>
<proteinExistence type="inferred from homology"/>
<dbReference type="GO" id="GO:0050118">
    <property type="term" value="F:N-acetyldiaminopimelate deacetylase activity"/>
    <property type="evidence" value="ECO:0007669"/>
    <property type="project" value="UniProtKB-UniRule"/>
</dbReference>
<dbReference type="SUPFAM" id="SSF55031">
    <property type="entry name" value="Bacterial exopeptidase dimerisation domain"/>
    <property type="match status" value="1"/>
</dbReference>
<dbReference type="Gene3D" id="3.30.70.360">
    <property type="match status" value="1"/>
</dbReference>
<dbReference type="InterPro" id="IPR002933">
    <property type="entry name" value="Peptidase_M20"/>
</dbReference>
<dbReference type="PIRSF" id="PIRSF005962">
    <property type="entry name" value="Pept_M20D_amidohydro"/>
    <property type="match status" value="1"/>
</dbReference>
<feature type="binding site" evidence="6">
    <location>
        <position position="345"/>
    </location>
    <ligand>
        <name>Mn(2+)</name>
        <dbReference type="ChEBI" id="CHEBI:29035"/>
        <label>2</label>
    </ligand>
</feature>
<keyword evidence="4 5" id="KW-0457">Lysine biosynthesis</keyword>
<feature type="binding site" evidence="6">
    <location>
        <position position="92"/>
    </location>
    <ligand>
        <name>Mn(2+)</name>
        <dbReference type="ChEBI" id="CHEBI:29035"/>
        <label>2</label>
    </ligand>
</feature>
<name>A0A7W2AK14_9BACL</name>
<dbReference type="AlphaFoldDB" id="A0A7W2AK14"/>
<gene>
    <name evidence="8" type="ORF">H1164_16590</name>
</gene>
<comment type="catalytic activity">
    <reaction evidence="5">
        <text>N-acetyl-(2S,6S)-2,6-diaminopimelate + H2O = (2S,6S)-2,6-diaminopimelate + acetate</text>
        <dbReference type="Rhea" id="RHEA:20405"/>
        <dbReference type="ChEBI" id="CHEBI:15377"/>
        <dbReference type="ChEBI" id="CHEBI:30089"/>
        <dbReference type="ChEBI" id="CHEBI:57609"/>
        <dbReference type="ChEBI" id="CHEBI:58767"/>
        <dbReference type="EC" id="3.5.1.47"/>
    </reaction>
</comment>
<evidence type="ECO:0000256" key="4">
    <source>
        <dbReference type="ARBA" id="ARBA00023154"/>
    </source>
</evidence>
<protein>
    <recommendedName>
        <fullName evidence="5">N-acetyldiaminopimelate deacetylase</fullName>
        <ecNumber evidence="5">3.5.1.47</ecNumber>
    </recommendedName>
</protein>
<dbReference type="CDD" id="cd05670">
    <property type="entry name" value="M20_Acy1_YkuR-like"/>
    <property type="match status" value="1"/>
</dbReference>
<reference evidence="8 9" key="1">
    <citation type="submission" date="2020-07" db="EMBL/GenBank/DDBJ databases">
        <authorList>
            <person name="Feng H."/>
        </authorList>
    </citation>
    <scope>NUCLEOTIDE SEQUENCE [LARGE SCALE GENOMIC DNA]</scope>
    <source>
        <strain evidence="9">s-11</strain>
    </source>
</reference>
<comment type="cofactor">
    <cofactor evidence="6">
        <name>Mn(2+)</name>
        <dbReference type="ChEBI" id="CHEBI:29035"/>
    </cofactor>
    <text evidence="6">The Mn(2+) ion enhances activity.</text>
</comment>
<dbReference type="Proteomes" id="UP000530514">
    <property type="component" value="Unassembled WGS sequence"/>
</dbReference>
<feature type="active site" description="Proton acceptor" evidence="5">
    <location>
        <position position="126"/>
    </location>
</feature>
<dbReference type="EMBL" id="JACEIP010000041">
    <property type="protein sequence ID" value="MBA4544453.1"/>
    <property type="molecule type" value="Genomic_DNA"/>
</dbReference>
<evidence type="ECO:0000313" key="9">
    <source>
        <dbReference type="Proteomes" id="UP000530514"/>
    </source>
</evidence>
<keyword evidence="6" id="KW-0479">Metal-binding</keyword>
<keyword evidence="1 5" id="KW-0028">Amino-acid biosynthesis</keyword>
<dbReference type="UniPathway" id="UPA00034">
    <property type="reaction ID" value="UER00024"/>
</dbReference>
<dbReference type="Pfam" id="PF01546">
    <property type="entry name" value="Peptidase_M20"/>
    <property type="match status" value="1"/>
</dbReference>
<organism evidence="8 9">
    <name type="scientific">Thermoactinomyces daqus</name>
    <dbReference type="NCBI Taxonomy" id="1329516"/>
    <lineage>
        <taxon>Bacteria</taxon>
        <taxon>Bacillati</taxon>
        <taxon>Bacillota</taxon>
        <taxon>Bacilli</taxon>
        <taxon>Bacillales</taxon>
        <taxon>Thermoactinomycetaceae</taxon>
        <taxon>Thermoactinomyces</taxon>
    </lineage>
</organism>
<evidence type="ECO:0000256" key="1">
    <source>
        <dbReference type="ARBA" id="ARBA00022605"/>
    </source>
</evidence>
<dbReference type="InterPro" id="IPR023905">
    <property type="entry name" value="AcetylDAP_deacetylase"/>
</dbReference>
<dbReference type="PANTHER" id="PTHR11014:SF98">
    <property type="entry name" value="N-ACETYLDIAMINOPIMELATE DEACETYLASE"/>
    <property type="match status" value="1"/>
</dbReference>
<feature type="active site" evidence="5">
    <location>
        <position position="67"/>
    </location>
</feature>
<feature type="domain" description="Peptidase M20 dimerisation" evidence="7">
    <location>
        <begin position="182"/>
        <end position="267"/>
    </location>
</feature>
<evidence type="ECO:0000256" key="5">
    <source>
        <dbReference type="HAMAP-Rule" id="MF_01692"/>
    </source>
</evidence>
<dbReference type="Pfam" id="PF07687">
    <property type="entry name" value="M20_dimer"/>
    <property type="match status" value="1"/>
</dbReference>
<keyword evidence="3 5" id="KW-0220">Diaminopimelate biosynthesis</keyword>
<comment type="similarity">
    <text evidence="5">Belongs to the peptidase M20A family. N-acetyldiaminopimelate deacetylase subfamily.</text>
</comment>